<dbReference type="GO" id="GO:0009847">
    <property type="term" value="P:spore germination"/>
    <property type="evidence" value="ECO:0007669"/>
    <property type="project" value="InterPro"/>
</dbReference>
<comment type="similarity">
    <text evidence="2">Belongs to the amino acid-polyamine-organocation (APC) superfamily. Spore germination protein (SGP) (TC 2.A.3.9) family.</text>
</comment>
<evidence type="ECO:0000256" key="6">
    <source>
        <dbReference type="ARBA" id="ARBA00022989"/>
    </source>
</evidence>
<reference evidence="10" key="1">
    <citation type="submission" date="2016-10" db="EMBL/GenBank/DDBJ databases">
        <authorList>
            <person name="Varghese N."/>
            <person name="Submissions S."/>
        </authorList>
    </citation>
    <scope>NUCLEOTIDE SEQUENCE [LARGE SCALE GENOMIC DNA]</scope>
    <source>
        <strain evidence="10">SP</strain>
    </source>
</reference>
<proteinExistence type="inferred from homology"/>
<feature type="transmembrane region" description="Helical" evidence="8">
    <location>
        <begin position="308"/>
        <end position="325"/>
    </location>
</feature>
<comment type="subcellular location">
    <subcellularLocation>
        <location evidence="1">Membrane</location>
        <topology evidence="1">Multi-pass membrane protein</topology>
    </subcellularLocation>
</comment>
<dbReference type="GO" id="GO:0016020">
    <property type="term" value="C:membrane"/>
    <property type="evidence" value="ECO:0007669"/>
    <property type="project" value="UniProtKB-SubCell"/>
</dbReference>
<name>A0A1H3H205_9BACI</name>
<keyword evidence="7 8" id="KW-0472">Membrane</keyword>
<feature type="transmembrane region" description="Helical" evidence="8">
    <location>
        <begin position="184"/>
        <end position="206"/>
    </location>
</feature>
<keyword evidence="5 8" id="KW-0812">Transmembrane</keyword>
<evidence type="ECO:0000256" key="5">
    <source>
        <dbReference type="ARBA" id="ARBA00022692"/>
    </source>
</evidence>
<evidence type="ECO:0000313" key="9">
    <source>
        <dbReference type="EMBL" id="SDY09350.1"/>
    </source>
</evidence>
<organism evidence="9 10">
    <name type="scientific">Evansella caseinilytica</name>
    <dbReference type="NCBI Taxonomy" id="1503961"/>
    <lineage>
        <taxon>Bacteria</taxon>
        <taxon>Bacillati</taxon>
        <taxon>Bacillota</taxon>
        <taxon>Bacilli</taxon>
        <taxon>Bacillales</taxon>
        <taxon>Bacillaceae</taxon>
        <taxon>Evansella</taxon>
    </lineage>
</organism>
<keyword evidence="6 8" id="KW-1133">Transmembrane helix</keyword>
<gene>
    <name evidence="9" type="ORF">SAMN05421736_101349</name>
</gene>
<evidence type="ECO:0000256" key="1">
    <source>
        <dbReference type="ARBA" id="ARBA00004141"/>
    </source>
</evidence>
<keyword evidence="10" id="KW-1185">Reference proteome</keyword>
<evidence type="ECO:0000256" key="4">
    <source>
        <dbReference type="ARBA" id="ARBA00022544"/>
    </source>
</evidence>
<keyword evidence="4" id="KW-0309">Germination</keyword>
<dbReference type="Proteomes" id="UP000198935">
    <property type="component" value="Unassembled WGS sequence"/>
</dbReference>
<feature type="transmembrane region" description="Helical" evidence="8">
    <location>
        <begin position="218"/>
        <end position="240"/>
    </location>
</feature>
<accession>A0A1H3H205</accession>
<dbReference type="STRING" id="1503961.SAMN05421736_101349"/>
<dbReference type="PANTHER" id="PTHR34975:SF2">
    <property type="entry name" value="SPORE GERMINATION PROTEIN A2"/>
    <property type="match status" value="1"/>
</dbReference>
<feature type="transmembrane region" description="Helical" evidence="8">
    <location>
        <begin position="12"/>
        <end position="30"/>
    </location>
</feature>
<feature type="transmembrane region" description="Helical" evidence="8">
    <location>
        <begin position="274"/>
        <end position="296"/>
    </location>
</feature>
<feature type="transmembrane region" description="Helical" evidence="8">
    <location>
        <begin position="146"/>
        <end position="164"/>
    </location>
</feature>
<evidence type="ECO:0000256" key="8">
    <source>
        <dbReference type="SAM" id="Phobius"/>
    </source>
</evidence>
<feature type="transmembrane region" description="Helical" evidence="8">
    <location>
        <begin position="337"/>
        <end position="355"/>
    </location>
</feature>
<feature type="transmembrane region" description="Helical" evidence="8">
    <location>
        <begin position="82"/>
        <end position="102"/>
    </location>
</feature>
<protein>
    <submittedName>
        <fullName evidence="9">Spore germination protein KB</fullName>
    </submittedName>
</protein>
<evidence type="ECO:0000313" key="10">
    <source>
        <dbReference type="Proteomes" id="UP000198935"/>
    </source>
</evidence>
<dbReference type="InterPro" id="IPR004761">
    <property type="entry name" value="Spore_GerAB"/>
</dbReference>
<evidence type="ECO:0000256" key="3">
    <source>
        <dbReference type="ARBA" id="ARBA00022448"/>
    </source>
</evidence>
<dbReference type="Pfam" id="PF03845">
    <property type="entry name" value="Spore_permease"/>
    <property type="match status" value="1"/>
</dbReference>
<feature type="transmembrane region" description="Helical" evidence="8">
    <location>
        <begin position="122"/>
        <end position="139"/>
    </location>
</feature>
<dbReference type="AlphaFoldDB" id="A0A1H3H205"/>
<evidence type="ECO:0000256" key="2">
    <source>
        <dbReference type="ARBA" id="ARBA00007998"/>
    </source>
</evidence>
<sequence length="372" mass="42719">MSMRQLEQISQTQLMMTTFMYGFGSHGFIVTPLVKIGNYSSWFIMIIANLLAMLFIWAGASVTRKLPSQNLLEDGKLIVGKWVHYGVLLYMLYFFFHLGAFILRHFVDFLIQTYFPTTPEEVLLFFFIFVVVVAVRYGFESIARFAQLIFFLGVVMSLTIPVFLFKDIDFDMAIAFINRFEPLIIWEGVMYVIPWYADAIVFVLIMQMISEKAKTTKSIFIGSAFTTLIFFPFIITQVLMFGPHFTADMTIAGVELLRQISFANFIENIDPVYISLWLTAIFVKISVCLLVSSTLAAKLLQVKDYRRLLNALGLCFFGFSIHMSENYSETFEFLLEGWVGFAWTVILLPVLYWLVAKIRRIGGEKAKKSTGV</sequence>
<feature type="transmembrane region" description="Helical" evidence="8">
    <location>
        <begin position="42"/>
        <end position="62"/>
    </location>
</feature>
<dbReference type="EMBL" id="FNPI01000001">
    <property type="protein sequence ID" value="SDY09350.1"/>
    <property type="molecule type" value="Genomic_DNA"/>
</dbReference>
<dbReference type="PANTHER" id="PTHR34975">
    <property type="entry name" value="SPORE GERMINATION PROTEIN A2"/>
    <property type="match status" value="1"/>
</dbReference>
<keyword evidence="3" id="KW-0813">Transport</keyword>
<evidence type="ECO:0000256" key="7">
    <source>
        <dbReference type="ARBA" id="ARBA00023136"/>
    </source>
</evidence>